<dbReference type="PANTHER" id="PTHR10654">
    <property type="entry name" value="CAS SCAFFOLDING PROTEIN"/>
    <property type="match status" value="1"/>
</dbReference>
<reference evidence="8 9" key="1">
    <citation type="submission" date="2019-01" db="EMBL/GenBank/DDBJ databases">
        <title>Draft Genome and Complete Hox-Cluster Characterization of the Sterlet Sturgeon (Acipenser ruthenus).</title>
        <authorList>
            <person name="Wei Q."/>
        </authorList>
    </citation>
    <scope>NUCLEOTIDE SEQUENCE [LARGE SCALE GENOMIC DNA]</scope>
    <source>
        <strain evidence="8">WHYD16114868_AA</strain>
        <tissue evidence="8">Blood</tissue>
    </source>
</reference>
<feature type="non-terminal residue" evidence="8">
    <location>
        <position position="1"/>
    </location>
</feature>
<dbReference type="Pfam" id="PF12026">
    <property type="entry name" value="CAS_C"/>
    <property type="match status" value="1"/>
</dbReference>
<evidence type="ECO:0000313" key="9">
    <source>
        <dbReference type="Proteomes" id="UP000289886"/>
    </source>
</evidence>
<keyword evidence="9" id="KW-1185">Reference proteome</keyword>
<comment type="similarity">
    <text evidence="1">Belongs to the CAS family.</text>
</comment>
<dbReference type="FunFam" id="1.20.120.230:FF:000001">
    <property type="entry name" value="Breast cancer anti-estrogen resistance 1"/>
    <property type="match status" value="1"/>
</dbReference>
<evidence type="ECO:0000313" key="8">
    <source>
        <dbReference type="EMBL" id="RXM92496.1"/>
    </source>
</evidence>
<keyword evidence="3" id="KW-0597">Phosphoprotein</keyword>
<evidence type="ECO:0000256" key="1">
    <source>
        <dbReference type="ARBA" id="ARBA00007848"/>
    </source>
</evidence>
<dbReference type="Gene3D" id="2.30.30.40">
    <property type="entry name" value="SH3 Domains"/>
    <property type="match status" value="1"/>
</dbReference>
<dbReference type="CDD" id="cd11564">
    <property type="entry name" value="FAT-like_CAS_C"/>
    <property type="match status" value="1"/>
</dbReference>
<dbReference type="PROSITE" id="PS50002">
    <property type="entry name" value="SH3"/>
    <property type="match status" value="1"/>
</dbReference>
<dbReference type="Gene3D" id="1.20.120.230">
    <property type="entry name" value="Alpha-catenin/vinculin-like"/>
    <property type="match status" value="1"/>
</dbReference>
<evidence type="ECO:0000259" key="7">
    <source>
        <dbReference type="PROSITE" id="PS50002"/>
    </source>
</evidence>
<keyword evidence="2 5" id="KW-0728">SH3 domain</keyword>
<feature type="region of interest" description="Disordered" evidence="6">
    <location>
        <begin position="379"/>
        <end position="429"/>
    </location>
</feature>
<gene>
    <name evidence="8" type="ORF">EOD39_20072</name>
</gene>
<feature type="compositionally biased region" description="Polar residues" evidence="6">
    <location>
        <begin position="76"/>
        <end position="90"/>
    </location>
</feature>
<evidence type="ECO:0000256" key="5">
    <source>
        <dbReference type="PROSITE-ProRule" id="PRU00192"/>
    </source>
</evidence>
<dbReference type="InterPro" id="IPR001452">
    <property type="entry name" value="SH3_domain"/>
</dbReference>
<comment type="caution">
    <text evidence="8">The sequence shown here is derived from an EMBL/GenBank/DDBJ whole genome shotgun (WGS) entry which is preliminary data.</text>
</comment>
<feature type="region of interest" description="Disordered" evidence="6">
    <location>
        <begin position="61"/>
        <end position="90"/>
    </location>
</feature>
<dbReference type="Proteomes" id="UP000289886">
    <property type="component" value="Unassembled WGS sequence"/>
</dbReference>
<dbReference type="AlphaFoldDB" id="A0A444UWE1"/>
<dbReference type="EMBL" id="SCEB01006166">
    <property type="protein sequence ID" value="RXM92496.1"/>
    <property type="molecule type" value="Genomic_DNA"/>
</dbReference>
<evidence type="ECO:0000256" key="6">
    <source>
        <dbReference type="SAM" id="MobiDB-lite"/>
    </source>
</evidence>
<evidence type="ECO:0000256" key="2">
    <source>
        <dbReference type="ARBA" id="ARBA00022443"/>
    </source>
</evidence>
<dbReference type="FunFam" id="2.30.30.40:FF:000009">
    <property type="entry name" value="Breast cancer anti-estrogen resistance 1"/>
    <property type="match status" value="1"/>
</dbReference>
<dbReference type="PANTHER" id="PTHR10654:SF21">
    <property type="entry name" value="EMBRYONAL FYN-ASSOCIATED SUBSTRATE"/>
    <property type="match status" value="1"/>
</dbReference>
<evidence type="ECO:0000256" key="3">
    <source>
        <dbReference type="ARBA" id="ARBA00022553"/>
    </source>
</evidence>
<dbReference type="Pfam" id="PF00018">
    <property type="entry name" value="SH3_1"/>
    <property type="match status" value="1"/>
</dbReference>
<dbReference type="InterPro" id="IPR036028">
    <property type="entry name" value="SH3-like_dom_sf"/>
</dbReference>
<accession>A0A444UWE1</accession>
<dbReference type="GO" id="GO:0005886">
    <property type="term" value="C:plasma membrane"/>
    <property type="evidence" value="ECO:0007669"/>
    <property type="project" value="TreeGrafter"/>
</dbReference>
<dbReference type="GO" id="GO:0007169">
    <property type="term" value="P:cell surface receptor protein tyrosine kinase signaling pathway"/>
    <property type="evidence" value="ECO:0007669"/>
    <property type="project" value="TreeGrafter"/>
</dbReference>
<feature type="domain" description="SH3" evidence="7">
    <location>
        <begin position="1"/>
        <end position="60"/>
    </location>
</feature>
<dbReference type="InterPro" id="IPR021901">
    <property type="entry name" value="CAS_C"/>
</dbReference>
<keyword evidence="4" id="KW-0130">Cell adhesion</keyword>
<sequence>VLAKALFDNAAESPDELAFRKGDILMVLERDMGGVPGWWLCSLHGRQGIVPGNRLRLLQSQNQDSGNGCPGIQGESLYQTPGSQNQTQQGDNLYQAPSYEEQESVYLTPKQVASQIYQAPTVVSSEYLVPTRGILASDTVYQAPALQSDRVYLAPTRSGLGERSAQLSAFQAARQAVANVYVCPTAKHPTGDIYQAPTDPKLAFRNPAGNSPAFQEKSDLGKSSPDNLYQAPTGIKDLGSESFYLAPTGIHQIPNPRQESQILYQTPKSAAPLPKTSHKTGQTSLENVYLAPTNGVVQNQIVGQEAQNMYKSPKMCHKVLGAPKTEIPTSTQEALGKTVGGGNTVKVPHVLKQHVQHKPPVGQTKVCQKVAPISVRDSPKLLRKGGKDGPQIPAAVPSGNSGEADPAPLTGQEEGEWGSLTAPTPAEDSSSCIYNVPRIINGKQIDLLQEAEQEVYDIPSMFVREETYNIPACHGPFKEDSEPAGQEEEVEEDVYSVPSLAGQPSILNPDQRVREVGGMHSVPGQVPEDCGIYDLPAASVAMEEMDLLTEPDFIRRLSISSNGSGQSKSSTESCLEALSALLQSAQCSASGPAPPPRELASLLAEIVSVSRQHGEFGETLSRLSDFIPSLSRGAAPDALLSLVRKALEDSASLLAGHAHRPRLSSQESLSRRPLPALPVAEVTRSPPALPLSSEDRQLLSFYAEQSQAHLVSLNDAIDSLFTSVQGNQPPRAFVSKGKLVIVTAHKLVFIGDTLSRLLASPEVRSKVTTSGAHLCQALKVVVLATKGAALHYPSVSALQEMVNRVAELSQHAVRFASLLPRMANPS</sequence>
<dbReference type="SMART" id="SM00326">
    <property type="entry name" value="SH3"/>
    <property type="match status" value="1"/>
</dbReference>
<feature type="region of interest" description="Disordered" evidence="6">
    <location>
        <begin position="204"/>
        <end position="229"/>
    </location>
</feature>
<dbReference type="SUPFAM" id="SSF50044">
    <property type="entry name" value="SH3-domain"/>
    <property type="match status" value="1"/>
</dbReference>
<proteinExistence type="inferred from homology"/>
<dbReference type="InterPro" id="IPR037362">
    <property type="entry name" value="CAS_fam"/>
</dbReference>
<name>A0A444UWE1_ACIRT</name>
<evidence type="ECO:0000256" key="4">
    <source>
        <dbReference type="ARBA" id="ARBA00022889"/>
    </source>
</evidence>
<dbReference type="GO" id="GO:0005737">
    <property type="term" value="C:cytoplasm"/>
    <property type="evidence" value="ECO:0007669"/>
    <property type="project" value="TreeGrafter"/>
</dbReference>
<protein>
    <submittedName>
        <fullName evidence="8">Enhancer of filamentation 1</fullName>
    </submittedName>
</protein>
<organism evidence="8 9">
    <name type="scientific">Acipenser ruthenus</name>
    <name type="common">Sterlet sturgeon</name>
    <dbReference type="NCBI Taxonomy" id="7906"/>
    <lineage>
        <taxon>Eukaryota</taxon>
        <taxon>Metazoa</taxon>
        <taxon>Chordata</taxon>
        <taxon>Craniata</taxon>
        <taxon>Vertebrata</taxon>
        <taxon>Euteleostomi</taxon>
        <taxon>Actinopterygii</taxon>
        <taxon>Chondrostei</taxon>
        <taxon>Acipenseriformes</taxon>
        <taxon>Acipenseridae</taxon>
        <taxon>Acipenser</taxon>
    </lineage>
</organism>
<dbReference type="GO" id="GO:0007155">
    <property type="term" value="P:cell adhesion"/>
    <property type="evidence" value="ECO:0007669"/>
    <property type="project" value="UniProtKB-KW"/>
</dbReference>
<dbReference type="GO" id="GO:0016477">
    <property type="term" value="P:cell migration"/>
    <property type="evidence" value="ECO:0007669"/>
    <property type="project" value="TreeGrafter"/>
</dbReference>